<keyword evidence="3 7" id="KW-0132">Cell division</keyword>
<keyword evidence="5 7" id="KW-0472">Membrane</keyword>
<dbReference type="GO" id="GO:0043093">
    <property type="term" value="P:FtsZ-dependent cytokinesis"/>
    <property type="evidence" value="ECO:0007669"/>
    <property type="project" value="UniProtKB-UniRule"/>
</dbReference>
<dbReference type="GO" id="GO:0009898">
    <property type="term" value="C:cytoplasmic side of plasma membrane"/>
    <property type="evidence" value="ECO:0007669"/>
    <property type="project" value="UniProtKB-UniRule"/>
</dbReference>
<evidence type="ECO:0000313" key="12">
    <source>
        <dbReference type="Proteomes" id="UP000001401"/>
    </source>
</evidence>
<dbReference type="eggNOG" id="COG0849">
    <property type="taxonomic scope" value="Bacteria"/>
</dbReference>
<dbReference type="InterPro" id="IPR050696">
    <property type="entry name" value="FtsA/MreB"/>
</dbReference>
<feature type="region of interest" description="Disordered" evidence="9">
    <location>
        <begin position="391"/>
        <end position="413"/>
    </location>
</feature>
<gene>
    <name evidence="7" type="primary">ftsA</name>
    <name evidence="11" type="ordered locus">Bcell_2586</name>
</gene>
<keyword evidence="6 7" id="KW-0131">Cell cycle</keyword>
<evidence type="ECO:0000256" key="7">
    <source>
        <dbReference type="HAMAP-Rule" id="MF_02033"/>
    </source>
</evidence>
<dbReference type="PROSITE" id="PS00329">
    <property type="entry name" value="HSP70_2"/>
    <property type="match status" value="1"/>
</dbReference>
<dbReference type="PIRSF" id="PIRSF003101">
    <property type="entry name" value="FtsA"/>
    <property type="match status" value="1"/>
</dbReference>
<dbReference type="SMART" id="SM00842">
    <property type="entry name" value="FtsA"/>
    <property type="match status" value="1"/>
</dbReference>
<keyword evidence="2 7" id="KW-1003">Cell membrane</keyword>
<dbReference type="RefSeq" id="WP_013489177.1">
    <property type="nucleotide sequence ID" value="NC_014829.1"/>
</dbReference>
<dbReference type="InterPro" id="IPR018181">
    <property type="entry name" value="Heat_shock_70_CS"/>
</dbReference>
<dbReference type="EMBL" id="CP002394">
    <property type="protein sequence ID" value="ADU30843.1"/>
    <property type="molecule type" value="Genomic_DNA"/>
</dbReference>
<feature type="compositionally biased region" description="Basic and acidic residues" evidence="9">
    <location>
        <begin position="391"/>
        <end position="401"/>
    </location>
</feature>
<organism evidence="11 12">
    <name type="scientific">Evansella cellulosilytica (strain ATCC 21833 / DSM 2522 / FERM P-1141 / JCM 9156 / N-4)</name>
    <name type="common">Bacillus cellulosilyticus</name>
    <dbReference type="NCBI Taxonomy" id="649639"/>
    <lineage>
        <taxon>Bacteria</taxon>
        <taxon>Bacillati</taxon>
        <taxon>Bacillota</taxon>
        <taxon>Bacilli</taxon>
        <taxon>Bacillales</taxon>
        <taxon>Bacillaceae</taxon>
        <taxon>Evansella</taxon>
    </lineage>
</organism>
<dbReference type="OrthoDB" id="9768127at2"/>
<evidence type="ECO:0000256" key="3">
    <source>
        <dbReference type="ARBA" id="ARBA00022618"/>
    </source>
</evidence>
<dbReference type="Gene3D" id="3.30.420.40">
    <property type="match status" value="2"/>
</dbReference>
<evidence type="ECO:0000256" key="9">
    <source>
        <dbReference type="SAM" id="MobiDB-lite"/>
    </source>
</evidence>
<comment type="subunit">
    <text evidence="7">Self-interacts. Interacts with FtsZ.</text>
</comment>
<dbReference type="Proteomes" id="UP000001401">
    <property type="component" value="Chromosome"/>
</dbReference>
<keyword evidence="4" id="KW-0346">Stress response</keyword>
<dbReference type="HOGENOM" id="CLU_037850_1_1_9"/>
<keyword evidence="12" id="KW-1185">Reference proteome</keyword>
<evidence type="ECO:0000256" key="1">
    <source>
        <dbReference type="ARBA" id="ARBA00007381"/>
    </source>
</evidence>
<sequence>MNNQDIYVTLDIGTSCVRVVIGEMANGTLNVIGVGETQSEGIKKGSIVDIDETVQSIRTAVDKAERMIGLSIQGVIVGITGNHIQLQPCHGVVAVSSDDREIGDEDIERVIDAAQVVSIPPEREIIDVIPKQFIVDGLDEINDPRGMIGVRLEMEGIIITGARSMLHNILRCVEKAGLQVAGIALQPIAAGTIALSKDEKNLGVALIDMGGGSTTVSVFENGTLQGTKQIPVGGDHITNDISVGFRTSTEEAEKVKIDFGHAYVDLASDDETFEVSEIGSDQKQEFSQWQLANIIEPRLEEMLLLALKEIQRLGYHDLSGGFVLTGGTVKIPGVLELARDVLQKNVRIAIPDYIGVREPQYTNAVGLITFAHKNMRIQGKEVAASVGAFAEDTHERKERKEKLPKKKTTKEGTGVKNKVSKYFKMFFE</sequence>
<dbReference type="Pfam" id="PF14450">
    <property type="entry name" value="FtsA"/>
    <property type="match status" value="2"/>
</dbReference>
<protein>
    <recommendedName>
        <fullName evidence="7 8">Cell division protein FtsA</fullName>
    </recommendedName>
</protein>
<comment type="similarity">
    <text evidence="7 8">Belongs to the FtsA/MreB family.</text>
</comment>
<dbReference type="InterPro" id="IPR043129">
    <property type="entry name" value="ATPase_NBD"/>
</dbReference>
<dbReference type="InterPro" id="IPR003494">
    <property type="entry name" value="SHS2_FtsA"/>
</dbReference>
<dbReference type="InterPro" id="IPR020823">
    <property type="entry name" value="Cell_div_FtsA"/>
</dbReference>
<evidence type="ECO:0000256" key="5">
    <source>
        <dbReference type="ARBA" id="ARBA00023136"/>
    </source>
</evidence>
<dbReference type="SUPFAM" id="SSF53067">
    <property type="entry name" value="Actin-like ATPase domain"/>
    <property type="match status" value="2"/>
</dbReference>
<evidence type="ECO:0000256" key="8">
    <source>
        <dbReference type="PIRNR" id="PIRNR003101"/>
    </source>
</evidence>
<evidence type="ECO:0000259" key="10">
    <source>
        <dbReference type="SMART" id="SM00842"/>
    </source>
</evidence>
<dbReference type="PANTHER" id="PTHR32432">
    <property type="entry name" value="CELL DIVISION PROTEIN FTSA-RELATED"/>
    <property type="match status" value="1"/>
</dbReference>
<name>E6TTS4_EVAC2</name>
<dbReference type="HAMAP" id="MF_02033">
    <property type="entry name" value="FtsA"/>
    <property type="match status" value="1"/>
</dbReference>
<dbReference type="NCBIfam" id="TIGR01174">
    <property type="entry name" value="ftsA"/>
    <property type="match status" value="1"/>
</dbReference>
<dbReference type="GO" id="GO:0032153">
    <property type="term" value="C:cell division site"/>
    <property type="evidence" value="ECO:0007669"/>
    <property type="project" value="UniProtKB-UniRule"/>
</dbReference>
<dbReference type="KEGG" id="bco:Bcell_2586"/>
<evidence type="ECO:0000256" key="6">
    <source>
        <dbReference type="ARBA" id="ARBA00023306"/>
    </source>
</evidence>
<reference evidence="11 12" key="1">
    <citation type="submission" date="2010-12" db="EMBL/GenBank/DDBJ databases">
        <title>Complete sequence of Bacillus cellulosilyticus DSM 2522.</title>
        <authorList>
            <consortium name="US DOE Joint Genome Institute"/>
            <person name="Lucas S."/>
            <person name="Copeland A."/>
            <person name="Lapidus A."/>
            <person name="Cheng J.-F."/>
            <person name="Bruce D."/>
            <person name="Goodwin L."/>
            <person name="Pitluck S."/>
            <person name="Chertkov O."/>
            <person name="Detter J.C."/>
            <person name="Han C."/>
            <person name="Tapia R."/>
            <person name="Land M."/>
            <person name="Hauser L."/>
            <person name="Jeffries C."/>
            <person name="Kyrpides N."/>
            <person name="Ivanova N."/>
            <person name="Mikhailova N."/>
            <person name="Brumm P."/>
            <person name="Mead D."/>
            <person name="Woyke T."/>
        </authorList>
    </citation>
    <scope>NUCLEOTIDE SEQUENCE [LARGE SCALE GENOMIC DNA]</scope>
    <source>
        <strain evidence="12">ATCC 21833 / DSM 2522 / FERM P-1141 / JCM 9156 / N-4</strain>
    </source>
</reference>
<dbReference type="AlphaFoldDB" id="E6TTS4"/>
<dbReference type="STRING" id="649639.Bcell_2586"/>
<feature type="domain" description="SHS2" evidence="10">
    <location>
        <begin position="7"/>
        <end position="194"/>
    </location>
</feature>
<dbReference type="CDD" id="cd24048">
    <property type="entry name" value="ASKHA_NBD_FtsA"/>
    <property type="match status" value="1"/>
</dbReference>
<comment type="similarity">
    <text evidence="1">Belongs to the heat shock protein 70 family.</text>
</comment>
<comment type="function">
    <text evidence="7 8">Cell division protein that is involved in the assembly of the Z ring. May serve as a membrane anchor for the Z ring.</text>
</comment>
<proteinExistence type="inferred from homology"/>
<dbReference type="Gene3D" id="3.30.1490.110">
    <property type="match status" value="1"/>
</dbReference>
<evidence type="ECO:0000256" key="4">
    <source>
        <dbReference type="ARBA" id="ARBA00023016"/>
    </source>
</evidence>
<dbReference type="PANTHER" id="PTHR32432:SF4">
    <property type="entry name" value="CELL DIVISION PROTEIN FTSA"/>
    <property type="match status" value="1"/>
</dbReference>
<dbReference type="FunFam" id="3.30.1490.110:FF:000003">
    <property type="entry name" value="Cell division protein FtsA"/>
    <property type="match status" value="1"/>
</dbReference>
<dbReference type="Pfam" id="PF02491">
    <property type="entry name" value="SHS2_FTSA"/>
    <property type="match status" value="1"/>
</dbReference>
<evidence type="ECO:0000256" key="2">
    <source>
        <dbReference type="ARBA" id="ARBA00022475"/>
    </source>
</evidence>
<evidence type="ECO:0000313" key="11">
    <source>
        <dbReference type="EMBL" id="ADU30843.1"/>
    </source>
</evidence>
<comment type="subcellular location">
    <subcellularLocation>
        <location evidence="7">Cell membrane</location>
        <topology evidence="7">Peripheral membrane protein</topology>
        <orientation evidence="7">Cytoplasmic side</orientation>
    </subcellularLocation>
    <text evidence="7">Localizes to the Z ring in an FtsZ-dependent manner. Targeted to the membrane through a conserved C-terminal amphipathic helix.</text>
</comment>
<accession>E6TTS4</accession>